<gene>
    <name evidence="3" type="ORF">SSP0437_LOCUS298</name>
</gene>
<dbReference type="AlphaFoldDB" id="A0A7S1V2Q0"/>
<proteinExistence type="predicted"/>
<feature type="compositionally biased region" description="Polar residues" evidence="1">
    <location>
        <begin position="17"/>
        <end position="36"/>
    </location>
</feature>
<feature type="transmembrane region" description="Helical" evidence="2">
    <location>
        <begin position="208"/>
        <end position="229"/>
    </location>
</feature>
<name>A0A7S1V2Q0_9EUKA</name>
<protein>
    <submittedName>
        <fullName evidence="3">Uncharacterized protein</fullName>
    </submittedName>
</protein>
<feature type="transmembrane region" description="Helical" evidence="2">
    <location>
        <begin position="88"/>
        <end position="110"/>
    </location>
</feature>
<feature type="region of interest" description="Disordered" evidence="1">
    <location>
        <begin position="1"/>
        <end position="37"/>
    </location>
</feature>
<accession>A0A7S1V2Q0</accession>
<organism evidence="3">
    <name type="scientific">Sexangularia sp. CB-2014</name>
    <dbReference type="NCBI Taxonomy" id="1486929"/>
    <lineage>
        <taxon>Eukaryota</taxon>
        <taxon>Amoebozoa</taxon>
        <taxon>Tubulinea</taxon>
        <taxon>Elardia</taxon>
        <taxon>Arcellinida</taxon>
        <taxon>Arcellinida incertae sedis</taxon>
        <taxon>Sexangularia</taxon>
    </lineage>
</organism>
<keyword evidence="2" id="KW-0812">Transmembrane</keyword>
<feature type="transmembrane region" description="Helical" evidence="2">
    <location>
        <begin position="141"/>
        <end position="165"/>
    </location>
</feature>
<feature type="transmembrane region" description="Helical" evidence="2">
    <location>
        <begin position="61"/>
        <end position="82"/>
    </location>
</feature>
<evidence type="ECO:0000256" key="1">
    <source>
        <dbReference type="SAM" id="MobiDB-lite"/>
    </source>
</evidence>
<evidence type="ECO:0000256" key="2">
    <source>
        <dbReference type="SAM" id="Phobius"/>
    </source>
</evidence>
<keyword evidence="2" id="KW-0472">Membrane</keyword>
<keyword evidence="2" id="KW-1133">Transmembrane helix</keyword>
<feature type="compositionally biased region" description="Basic residues" evidence="1">
    <location>
        <begin position="1"/>
        <end position="14"/>
    </location>
</feature>
<evidence type="ECO:0000313" key="3">
    <source>
        <dbReference type="EMBL" id="CAD9285691.1"/>
    </source>
</evidence>
<dbReference type="EMBL" id="HBGL01000385">
    <property type="protein sequence ID" value="CAD9285691.1"/>
    <property type="molecule type" value="Transcribed_RNA"/>
</dbReference>
<reference evidence="3" key="1">
    <citation type="submission" date="2021-01" db="EMBL/GenBank/DDBJ databases">
        <authorList>
            <person name="Corre E."/>
            <person name="Pelletier E."/>
            <person name="Niang G."/>
            <person name="Scheremetjew M."/>
            <person name="Finn R."/>
            <person name="Kale V."/>
            <person name="Holt S."/>
            <person name="Cochrane G."/>
            <person name="Meng A."/>
            <person name="Brown T."/>
            <person name="Cohen L."/>
        </authorList>
    </citation>
    <scope>NUCLEOTIDE SEQUENCE</scope>
    <source>
        <strain evidence="3">ATCC 50979</strain>
    </source>
</reference>
<sequence>MARSRRSRGPRRASTRQGGASSVATHSHPSARNSTLVLGRTPGDALPGCPAAGMSCGGARWMALVQLVLAILFFVSIGVLLSEARADLSWTILAAFLLGCIYLVGFNSVLHAMLSANAQLDPNVPRGVDTGDDPFALADRAAAGGIACSFIALCVALTLFLSLLLSGSVPGEVCTSAVVGETDGSGEGEGGADGPTDAQLDCEATAEVMFALAAGAVFASALVNCVWWLQSWRNQMMLDEFLSRFSHRSSRSSSRYSNRFSQS</sequence>